<sequence length="69" mass="7293">MERSTTSSTVKSVRPVSPRIASADFMKRLERDSGSTAASAVDAGRAAPAERPVLFAMVDNPPGARGDCW</sequence>
<proteinExistence type="predicted"/>
<dbReference type="EMBL" id="AP022599">
    <property type="protein sequence ID" value="BBY84110.1"/>
    <property type="molecule type" value="Genomic_DNA"/>
</dbReference>
<accession>A0A7I7UT35</accession>
<evidence type="ECO:0000313" key="2">
    <source>
        <dbReference type="Proteomes" id="UP000467252"/>
    </source>
</evidence>
<reference evidence="1 2" key="1">
    <citation type="journal article" date="2019" name="Emerg. Microbes Infect.">
        <title>Comprehensive subspecies identification of 175 nontuberculous mycobacteria species based on 7547 genomic profiles.</title>
        <authorList>
            <person name="Matsumoto Y."/>
            <person name="Kinjo T."/>
            <person name="Motooka D."/>
            <person name="Nabeya D."/>
            <person name="Jung N."/>
            <person name="Uechi K."/>
            <person name="Horii T."/>
            <person name="Iida T."/>
            <person name="Fujita J."/>
            <person name="Nakamura S."/>
        </authorList>
    </citation>
    <scope>NUCLEOTIDE SEQUENCE [LARGE SCALE GENOMIC DNA]</scope>
    <source>
        <strain evidence="1 2">JCM 6370</strain>
    </source>
</reference>
<dbReference type="AlphaFoldDB" id="A0A7I7UT35"/>
<dbReference type="Proteomes" id="UP000467252">
    <property type="component" value="Chromosome"/>
</dbReference>
<evidence type="ECO:0000313" key="1">
    <source>
        <dbReference type="EMBL" id="BBY84110.1"/>
    </source>
</evidence>
<protein>
    <submittedName>
        <fullName evidence="1">Uncharacterized protein</fullName>
    </submittedName>
</protein>
<organism evidence="1 2">
    <name type="scientific">Mycolicibacterium pulveris</name>
    <name type="common">Mycobacterium pulveris</name>
    <dbReference type="NCBI Taxonomy" id="36813"/>
    <lineage>
        <taxon>Bacteria</taxon>
        <taxon>Bacillati</taxon>
        <taxon>Actinomycetota</taxon>
        <taxon>Actinomycetes</taxon>
        <taxon>Mycobacteriales</taxon>
        <taxon>Mycobacteriaceae</taxon>
        <taxon>Mycolicibacterium</taxon>
    </lineage>
</organism>
<gene>
    <name evidence="1" type="ORF">MPUL_52680</name>
</gene>
<keyword evidence="2" id="KW-1185">Reference proteome</keyword>
<name>A0A7I7UT35_MYCPV</name>